<dbReference type="CDD" id="cd03048">
    <property type="entry name" value="GST_N_Ure2p_like"/>
    <property type="match status" value="1"/>
</dbReference>
<dbReference type="InterPro" id="IPR040079">
    <property type="entry name" value="Glutathione_S-Trfase"/>
</dbReference>
<dbReference type="SUPFAM" id="SSF47616">
    <property type="entry name" value="GST C-terminal domain-like"/>
    <property type="match status" value="1"/>
</dbReference>
<dbReference type="SFLD" id="SFLDG00358">
    <property type="entry name" value="Main_(cytGST)"/>
    <property type="match status" value="1"/>
</dbReference>
<keyword evidence="6" id="KW-1185">Reference proteome</keyword>
<evidence type="ECO:0000259" key="3">
    <source>
        <dbReference type="PROSITE" id="PS50404"/>
    </source>
</evidence>
<evidence type="ECO:0000256" key="1">
    <source>
        <dbReference type="ARBA" id="ARBA00007409"/>
    </source>
</evidence>
<feature type="domain" description="GST N-terminal" evidence="3">
    <location>
        <begin position="9"/>
        <end position="98"/>
    </location>
</feature>
<dbReference type="PROSITE" id="PS50404">
    <property type="entry name" value="GST_NTER"/>
    <property type="match status" value="1"/>
</dbReference>
<dbReference type="Proteomes" id="UP000193467">
    <property type="component" value="Unassembled WGS sequence"/>
</dbReference>
<dbReference type="InParanoid" id="A0A1Y2FYM9"/>
<protein>
    <submittedName>
        <fullName evidence="5">Glutathione S-transferase</fullName>
    </submittedName>
</protein>
<dbReference type="InterPro" id="IPR036249">
    <property type="entry name" value="Thioredoxin-like_sf"/>
</dbReference>
<evidence type="ECO:0000313" key="6">
    <source>
        <dbReference type="Proteomes" id="UP000193467"/>
    </source>
</evidence>
<dbReference type="InterPro" id="IPR036282">
    <property type="entry name" value="Glutathione-S-Trfase_C_sf"/>
</dbReference>
<dbReference type="Pfam" id="PF00043">
    <property type="entry name" value="GST_C"/>
    <property type="match status" value="1"/>
</dbReference>
<comment type="similarity">
    <text evidence="1 2">Belongs to the GST superfamily.</text>
</comment>
<dbReference type="InterPro" id="IPR010987">
    <property type="entry name" value="Glutathione-S-Trfase_C-like"/>
</dbReference>
<dbReference type="InterPro" id="IPR004045">
    <property type="entry name" value="Glutathione_S-Trfase_N"/>
</dbReference>
<evidence type="ECO:0000313" key="5">
    <source>
        <dbReference type="EMBL" id="ORY89172.1"/>
    </source>
</evidence>
<dbReference type="EMBL" id="MCGR01000007">
    <property type="protein sequence ID" value="ORY89172.1"/>
    <property type="molecule type" value="Genomic_DNA"/>
</dbReference>
<dbReference type="Gene3D" id="3.40.30.10">
    <property type="entry name" value="Glutaredoxin"/>
    <property type="match status" value="1"/>
</dbReference>
<name>A0A1Y2FYM9_9BASI</name>
<dbReference type="OrthoDB" id="422574at2759"/>
<proteinExistence type="inferred from homology"/>
<keyword evidence="5" id="KW-0808">Transferase</keyword>
<dbReference type="PROSITE" id="PS50405">
    <property type="entry name" value="GST_CTER"/>
    <property type="match status" value="1"/>
</dbReference>
<comment type="caution">
    <text evidence="5">The sequence shown here is derived from an EMBL/GenBank/DDBJ whole genome shotgun (WGS) entry which is preliminary data.</text>
</comment>
<dbReference type="Gene3D" id="1.20.1050.10">
    <property type="match status" value="1"/>
</dbReference>
<dbReference type="SFLD" id="SFLDS00019">
    <property type="entry name" value="Glutathione_Transferase_(cytos"/>
    <property type="match status" value="1"/>
</dbReference>
<reference evidence="5 6" key="1">
    <citation type="submission" date="2016-07" db="EMBL/GenBank/DDBJ databases">
        <title>Pervasive Adenine N6-methylation of Active Genes in Fungi.</title>
        <authorList>
            <consortium name="DOE Joint Genome Institute"/>
            <person name="Mondo S.J."/>
            <person name="Dannebaum R.O."/>
            <person name="Kuo R.C."/>
            <person name="Labutti K."/>
            <person name="Haridas S."/>
            <person name="Kuo A."/>
            <person name="Salamov A."/>
            <person name="Ahrendt S.R."/>
            <person name="Lipzen A."/>
            <person name="Sullivan W."/>
            <person name="Andreopoulos W.B."/>
            <person name="Clum A."/>
            <person name="Lindquist E."/>
            <person name="Daum C."/>
            <person name="Ramamoorthy G.K."/>
            <person name="Gryganskyi A."/>
            <person name="Culley D."/>
            <person name="Magnuson J.K."/>
            <person name="James T.Y."/>
            <person name="O'Malley M.A."/>
            <person name="Stajich J.E."/>
            <person name="Spatafora J.W."/>
            <person name="Visel A."/>
            <person name="Grigoriev I.V."/>
        </authorList>
    </citation>
    <scope>NUCLEOTIDE SEQUENCE [LARGE SCALE GENOMIC DNA]</scope>
    <source>
        <strain evidence="5 6">62-1032</strain>
    </source>
</reference>
<organism evidence="5 6">
    <name type="scientific">Leucosporidium creatinivorum</name>
    <dbReference type="NCBI Taxonomy" id="106004"/>
    <lineage>
        <taxon>Eukaryota</taxon>
        <taxon>Fungi</taxon>
        <taxon>Dikarya</taxon>
        <taxon>Basidiomycota</taxon>
        <taxon>Pucciniomycotina</taxon>
        <taxon>Microbotryomycetes</taxon>
        <taxon>Leucosporidiales</taxon>
        <taxon>Leucosporidium</taxon>
    </lineage>
</organism>
<dbReference type="AlphaFoldDB" id="A0A1Y2FYM9"/>
<dbReference type="Pfam" id="PF02798">
    <property type="entry name" value="GST_N"/>
    <property type="match status" value="1"/>
</dbReference>
<accession>A0A1Y2FYM9</accession>
<dbReference type="PANTHER" id="PTHR44051">
    <property type="entry name" value="GLUTATHIONE S-TRANSFERASE-RELATED"/>
    <property type="match status" value="1"/>
</dbReference>
<evidence type="ECO:0000259" key="4">
    <source>
        <dbReference type="PROSITE" id="PS50405"/>
    </source>
</evidence>
<evidence type="ECO:0000256" key="2">
    <source>
        <dbReference type="RuleBase" id="RU003494"/>
    </source>
</evidence>
<dbReference type="SUPFAM" id="SSF52833">
    <property type="entry name" value="Thioredoxin-like"/>
    <property type="match status" value="1"/>
</dbReference>
<gene>
    <name evidence="5" type="ORF">BCR35DRAFT_329618</name>
</gene>
<dbReference type="InterPro" id="IPR004046">
    <property type="entry name" value="GST_C"/>
</dbReference>
<dbReference type="PANTHER" id="PTHR44051:SF3">
    <property type="entry name" value="TRANSCRIPTIONAL REGULATOR URE2"/>
    <property type="match status" value="1"/>
</dbReference>
<dbReference type="STRING" id="106004.A0A1Y2FYM9"/>
<sequence>MSNAPPTSSSGIDLYHFPTPNGLKATVAFEELKSLGVDVKYTSHFVNIMKGETRAEWYTEISPNSKIPAIVDHDRNGAKVWESGSIFLYLAKHYDTSYKLHFENDQEEAEMISWIFLGNTALGPQAGAVWGLSHHPEKQRTAMKTHIAEVKRLYGVYEKRLTEGGGREYLVGAGKGKFSFADIAAITWVRIAPMSTGDPTILANSFPNLFAWSERILAREGVKKGIPEGEYFNQMRSQEGWEEGIKKGMEWVWEEDEAEEGDKKRKKDEL</sequence>
<feature type="domain" description="GST C-terminal" evidence="4">
    <location>
        <begin position="104"/>
        <end position="237"/>
    </location>
</feature>
<dbReference type="GO" id="GO:0016740">
    <property type="term" value="F:transferase activity"/>
    <property type="evidence" value="ECO:0007669"/>
    <property type="project" value="UniProtKB-KW"/>
</dbReference>